<protein>
    <submittedName>
        <fullName evidence="3">DUF4340 domain-containing protein</fullName>
    </submittedName>
</protein>
<evidence type="ECO:0000313" key="4">
    <source>
        <dbReference type="Proteomes" id="UP001374803"/>
    </source>
</evidence>
<proteinExistence type="predicted"/>
<dbReference type="EMBL" id="CP089983">
    <property type="protein sequence ID" value="WXB04276.1"/>
    <property type="molecule type" value="Genomic_DNA"/>
</dbReference>
<evidence type="ECO:0000313" key="3">
    <source>
        <dbReference type="EMBL" id="WXB04276.1"/>
    </source>
</evidence>
<feature type="compositionally biased region" description="Gly residues" evidence="1">
    <location>
        <begin position="358"/>
        <end position="368"/>
    </location>
</feature>
<feature type="domain" description="DUF4340" evidence="2">
    <location>
        <begin position="77"/>
        <end position="264"/>
    </location>
</feature>
<gene>
    <name evidence="3" type="ORF">LVJ94_46155</name>
</gene>
<reference evidence="3" key="1">
    <citation type="submission" date="2021-12" db="EMBL/GenBank/DDBJ databases">
        <title>Discovery of the Pendulisporaceae a myxobacterial family with distinct sporulation behavior and unique specialized metabolism.</title>
        <authorList>
            <person name="Garcia R."/>
            <person name="Popoff A."/>
            <person name="Bader C.D."/>
            <person name="Loehr J."/>
            <person name="Walesch S."/>
            <person name="Walt C."/>
            <person name="Boldt J."/>
            <person name="Bunk B."/>
            <person name="Haeckl F.J.F.P.J."/>
            <person name="Gunesch A.P."/>
            <person name="Birkelbach J."/>
            <person name="Nuebel U."/>
            <person name="Pietschmann T."/>
            <person name="Bach T."/>
            <person name="Mueller R."/>
        </authorList>
    </citation>
    <scope>NUCLEOTIDE SEQUENCE</scope>
    <source>
        <strain evidence="3">MSr11367</strain>
    </source>
</reference>
<evidence type="ECO:0000259" key="2">
    <source>
        <dbReference type="Pfam" id="PF14238"/>
    </source>
</evidence>
<feature type="compositionally biased region" description="Pro residues" evidence="1">
    <location>
        <begin position="343"/>
        <end position="357"/>
    </location>
</feature>
<keyword evidence="4" id="KW-1185">Reference proteome</keyword>
<dbReference type="RefSeq" id="WP_394833913.1">
    <property type="nucleotide sequence ID" value="NZ_CP089929.1"/>
</dbReference>
<dbReference type="Proteomes" id="UP001374803">
    <property type="component" value="Chromosome"/>
</dbReference>
<sequence>MSGTQKIAIGGAILVVLVYAVYAQSKKDESMGVASKETTAEKAVLKVDLKEGEELDKISITNADKGEVVLEKKGDKWELTKPVSFPANQSNVKSLIDNLKELKTGDLIEPKPSDDIKKSYQLDTEHAVHVVAYKGGEKKADDFFGKSGGRGQMAMANGNPGIYAVNGYSGYLYGREVKAWRDTEILKFDDAMVTSLVIEKSNEIAAAAPAGDAGAPKKTGGTFSFTKGDKWAGTWNGQAIAKLDEEKVKDALRIFKALNADDFGDGKGVDVTGLDKPQATVTIGLKDNAGKFVLKVGKTSSGSERYATKDSSATVYILPSAVSDWVTADVAKFQQAADAGAPKAPPSMPPGMMPPGMPHGGMPHGGMQ</sequence>
<dbReference type="Pfam" id="PF14238">
    <property type="entry name" value="DUF4340"/>
    <property type="match status" value="2"/>
</dbReference>
<name>A0ABZ2L3A2_9BACT</name>
<organism evidence="3 4">
    <name type="scientific">Pendulispora rubella</name>
    <dbReference type="NCBI Taxonomy" id="2741070"/>
    <lineage>
        <taxon>Bacteria</taxon>
        <taxon>Pseudomonadati</taxon>
        <taxon>Myxococcota</taxon>
        <taxon>Myxococcia</taxon>
        <taxon>Myxococcales</taxon>
        <taxon>Sorangiineae</taxon>
        <taxon>Pendulisporaceae</taxon>
        <taxon>Pendulispora</taxon>
    </lineage>
</organism>
<accession>A0ABZ2L3A2</accession>
<evidence type="ECO:0000256" key="1">
    <source>
        <dbReference type="SAM" id="MobiDB-lite"/>
    </source>
</evidence>
<feature type="region of interest" description="Disordered" evidence="1">
    <location>
        <begin position="337"/>
        <end position="368"/>
    </location>
</feature>
<feature type="domain" description="DUF4340" evidence="2">
    <location>
        <begin position="273"/>
        <end position="333"/>
    </location>
</feature>
<dbReference type="InterPro" id="IPR025641">
    <property type="entry name" value="DUF4340"/>
</dbReference>